<feature type="transmembrane region" description="Helical" evidence="1">
    <location>
        <begin position="201"/>
        <end position="221"/>
    </location>
</feature>
<keyword evidence="1" id="KW-0812">Transmembrane</keyword>
<feature type="transmembrane region" description="Helical" evidence="1">
    <location>
        <begin position="117"/>
        <end position="137"/>
    </location>
</feature>
<dbReference type="GO" id="GO:0015019">
    <property type="term" value="F:heparan-alpha-glucosaminide N-acetyltransferase activity"/>
    <property type="evidence" value="ECO:0007669"/>
    <property type="project" value="UniProtKB-EC"/>
</dbReference>
<keyword evidence="5" id="KW-1185">Reference proteome</keyword>
<keyword evidence="1" id="KW-0472">Membrane</keyword>
<protein>
    <submittedName>
        <fullName evidence="4">Heparan-alpha-glucosaminide N-acetyltransferase</fullName>
        <ecNumber evidence="3">2.3.1.78</ecNumber>
    </submittedName>
</protein>
<feature type="transmembrane region" description="Helical" evidence="1">
    <location>
        <begin position="233"/>
        <end position="250"/>
    </location>
</feature>
<sequence>MTVSTLPAENRVRLLSLDVFRGITVALMIIVNCPGNAESYAFLNHSPWNGCSLADLVFPFFLFMVGVSTVFALSASKGRLTSAQLLYRVFKRSIILFLCGLFLNVFPNHFAWETLRISGVLQRIAVCYLVAALLEISTSVRLQIFIGSVILIAYWLFMCYFPVPGFGAGNLSPQANLAAYVDRLLIPAAHLYQPLYDPEGVLSTLPAIGTTLLGCITAHILLAAKEESRLKSLFFLALILSLIGWGWGFIFPINKSLWSSSFVLWTGGLAIFAFSLCYWLIDILKKQNWCRAFKFFGANALALYMFHIIGLKLQVLIHFEREGQSLNAKNYLTQSMFGSFSPPLGSLLYAVSYMLFCGLCLAVYQETRGKIHQKISLPA</sequence>
<dbReference type="Pfam" id="PF07786">
    <property type="entry name" value="HGSNAT_cat"/>
    <property type="match status" value="1"/>
</dbReference>
<evidence type="ECO:0000313" key="5">
    <source>
        <dbReference type="Proteomes" id="UP000054735"/>
    </source>
</evidence>
<gene>
    <name evidence="3" type="ORF">Lbir_0498</name>
    <name evidence="4" type="ORF">NCTC12437_02940</name>
</gene>
<dbReference type="RefSeq" id="WP_058522614.1">
    <property type="nucleotide sequence ID" value="NZ_CAAAHV010000016.1"/>
</dbReference>
<name>A0A378IF37_9GAMM</name>
<feature type="transmembrane region" description="Helical" evidence="1">
    <location>
        <begin position="94"/>
        <end position="111"/>
    </location>
</feature>
<evidence type="ECO:0000313" key="6">
    <source>
        <dbReference type="Proteomes" id="UP000255066"/>
    </source>
</evidence>
<dbReference type="Proteomes" id="UP000054735">
    <property type="component" value="Unassembled WGS sequence"/>
</dbReference>
<feature type="transmembrane region" description="Helical" evidence="1">
    <location>
        <begin position="12"/>
        <end position="32"/>
    </location>
</feature>
<evidence type="ECO:0000259" key="2">
    <source>
        <dbReference type="Pfam" id="PF07786"/>
    </source>
</evidence>
<proteinExistence type="predicted"/>
<dbReference type="PANTHER" id="PTHR31061:SF24">
    <property type="entry name" value="LD22376P"/>
    <property type="match status" value="1"/>
</dbReference>
<dbReference type="PANTHER" id="PTHR31061">
    <property type="entry name" value="LD22376P"/>
    <property type="match status" value="1"/>
</dbReference>
<evidence type="ECO:0000313" key="4">
    <source>
        <dbReference type="EMBL" id="STX33121.1"/>
    </source>
</evidence>
<dbReference type="EMBL" id="LNXT01000005">
    <property type="protein sequence ID" value="KTC75353.1"/>
    <property type="molecule type" value="Genomic_DNA"/>
</dbReference>
<feature type="transmembrane region" description="Helical" evidence="1">
    <location>
        <begin position="144"/>
        <end position="163"/>
    </location>
</feature>
<dbReference type="InterPro" id="IPR012429">
    <property type="entry name" value="HGSNAT_cat"/>
</dbReference>
<accession>A0A378IF37</accession>
<organism evidence="4 6">
    <name type="scientific">Legionella birminghamensis</name>
    <dbReference type="NCBI Taxonomy" id="28083"/>
    <lineage>
        <taxon>Bacteria</taxon>
        <taxon>Pseudomonadati</taxon>
        <taxon>Pseudomonadota</taxon>
        <taxon>Gammaproteobacteria</taxon>
        <taxon>Legionellales</taxon>
        <taxon>Legionellaceae</taxon>
        <taxon>Legionella</taxon>
    </lineage>
</organism>
<feature type="transmembrane region" description="Helical" evidence="1">
    <location>
        <begin position="346"/>
        <end position="364"/>
    </location>
</feature>
<feature type="transmembrane region" description="Helical" evidence="1">
    <location>
        <begin position="293"/>
        <end position="317"/>
    </location>
</feature>
<dbReference type="AlphaFoldDB" id="A0A378IF37"/>
<reference evidence="4 6" key="2">
    <citation type="submission" date="2018-06" db="EMBL/GenBank/DDBJ databases">
        <authorList>
            <consortium name="Pathogen Informatics"/>
            <person name="Doyle S."/>
        </authorList>
    </citation>
    <scope>NUCLEOTIDE SEQUENCE [LARGE SCALE GENOMIC DNA]</scope>
    <source>
        <strain evidence="4 6">NCTC12437</strain>
    </source>
</reference>
<dbReference type="STRING" id="28083.Lbir_0498"/>
<evidence type="ECO:0000313" key="3">
    <source>
        <dbReference type="EMBL" id="KTC75353.1"/>
    </source>
</evidence>
<reference evidence="3 5" key="1">
    <citation type="submission" date="2015-11" db="EMBL/GenBank/DDBJ databases">
        <title>Genomic analysis of 38 Legionella species identifies large and diverse effector repertoires.</title>
        <authorList>
            <person name="Burstein D."/>
            <person name="Amaro F."/>
            <person name="Zusman T."/>
            <person name="Lifshitz Z."/>
            <person name="Cohen O."/>
            <person name="Gilbert J.A."/>
            <person name="Pupko T."/>
            <person name="Shuman H.A."/>
            <person name="Segal G."/>
        </authorList>
    </citation>
    <scope>NUCLEOTIDE SEQUENCE [LARGE SCALE GENOMIC DNA]</scope>
    <source>
        <strain evidence="3 5">CDC#1407-AL-14</strain>
    </source>
</reference>
<keyword evidence="1" id="KW-1133">Transmembrane helix</keyword>
<feature type="transmembrane region" description="Helical" evidence="1">
    <location>
        <begin position="52"/>
        <end position="73"/>
    </location>
</feature>
<keyword evidence="4" id="KW-0808">Transferase</keyword>
<dbReference type="OrthoDB" id="9788724at2"/>
<dbReference type="EMBL" id="UGNW01000001">
    <property type="protein sequence ID" value="STX33121.1"/>
    <property type="molecule type" value="Genomic_DNA"/>
</dbReference>
<keyword evidence="3" id="KW-0012">Acyltransferase</keyword>
<feature type="domain" description="Heparan-alpha-glucosaminide N-acetyltransferase catalytic" evidence="2">
    <location>
        <begin position="13"/>
        <end position="231"/>
    </location>
</feature>
<dbReference type="Proteomes" id="UP000255066">
    <property type="component" value="Unassembled WGS sequence"/>
</dbReference>
<evidence type="ECO:0000256" key="1">
    <source>
        <dbReference type="SAM" id="Phobius"/>
    </source>
</evidence>
<dbReference type="EC" id="2.3.1.78" evidence="3"/>
<feature type="transmembrane region" description="Helical" evidence="1">
    <location>
        <begin position="262"/>
        <end position="281"/>
    </location>
</feature>